<accession>A0ABY7CZR6</accession>
<proteinExistence type="predicted"/>
<reference evidence="1" key="1">
    <citation type="submission" date="2022-10" db="EMBL/GenBank/DDBJ databases">
        <title>Puccinia triticina Genome sequencing and assembly.</title>
        <authorList>
            <person name="Li C."/>
        </authorList>
    </citation>
    <scope>NUCLEOTIDE SEQUENCE</scope>
    <source>
        <strain evidence="1">Pt15</strain>
    </source>
</reference>
<evidence type="ECO:0000313" key="2">
    <source>
        <dbReference type="Proteomes" id="UP001164743"/>
    </source>
</evidence>
<sequence length="513" mass="58972">MESVVNMGKSGTEILRPALEQPGVEFARQPMGQFHRDIAKKTDTTKPPLEPILDEASIRKPEVGFNPEVLRHEPDPPVPETIFKETADPKISIDPWPTRARENLKEKLSAIRKKIVGLSKVTARAWNNLKAKLSTIRQRIIAYYRPPPSVSGPFDLRLKRQRELSQLVLAHKGVDLGPHVDAYLNQILGEFHKHAGYLQENHSPSLVETWGARLKTSFSQFQKLVVEDDEKMERMMARYNKQIARDMPEILGKNKGAEAVLTLGKKLAAYKSKTLAEDQKIVRFDLPEEQQYLSELLGFFGPNKVLAPEIRALFQEKVHWREWKLTQFVDSEKIIPNLNKIQDNLEEVARFNRKADIARKLKKPVDMQPYHNLIAEIRKTESELVTAFGGLDRFKDALSTVKELDIYKKFMQELKNPQSVMGHQLQFLEPWGYSRTSAENSETYRPFKKFGLRKSTDSINKLDELTPITLEIIQTRLASVRKAQKAEEKIEKIMTPEGLEHFMKFLSTRVTST</sequence>
<dbReference type="RefSeq" id="XP_053025047.1">
    <property type="nucleotide sequence ID" value="XM_053161063.1"/>
</dbReference>
<keyword evidence="2" id="KW-1185">Reference proteome</keyword>
<protein>
    <submittedName>
        <fullName evidence="1">Uncharacterized protein</fullName>
    </submittedName>
</protein>
<gene>
    <name evidence="1" type="ORF">PtA15_11A181</name>
</gene>
<organism evidence="1 2">
    <name type="scientific">Puccinia triticina</name>
    <dbReference type="NCBI Taxonomy" id="208348"/>
    <lineage>
        <taxon>Eukaryota</taxon>
        <taxon>Fungi</taxon>
        <taxon>Dikarya</taxon>
        <taxon>Basidiomycota</taxon>
        <taxon>Pucciniomycotina</taxon>
        <taxon>Pucciniomycetes</taxon>
        <taxon>Pucciniales</taxon>
        <taxon>Pucciniaceae</taxon>
        <taxon>Puccinia</taxon>
    </lineage>
</organism>
<dbReference type="GeneID" id="77801958"/>
<dbReference type="EMBL" id="CP110431">
    <property type="protein sequence ID" value="WAQ89492.1"/>
    <property type="molecule type" value="Genomic_DNA"/>
</dbReference>
<evidence type="ECO:0000313" key="1">
    <source>
        <dbReference type="EMBL" id="WAQ89492.1"/>
    </source>
</evidence>
<name>A0ABY7CZR6_9BASI</name>
<dbReference type="Proteomes" id="UP001164743">
    <property type="component" value="Chromosome 11A"/>
</dbReference>